<dbReference type="InterPro" id="IPR003718">
    <property type="entry name" value="OsmC/Ohr_fam"/>
</dbReference>
<protein>
    <submittedName>
        <fullName evidence="1">Organic hydroperoxide reductase OsmC/OhrA</fullName>
    </submittedName>
</protein>
<evidence type="ECO:0000313" key="1">
    <source>
        <dbReference type="EMBL" id="SHG39577.1"/>
    </source>
</evidence>
<dbReference type="PANTHER" id="PTHR42830:SF2">
    <property type="entry name" value="OSMC_OHR FAMILY PROTEIN"/>
    <property type="match status" value="1"/>
</dbReference>
<keyword evidence="2" id="KW-1185">Reference proteome</keyword>
<name>A0A1M5JGA7_9FLAO</name>
<gene>
    <name evidence="1" type="ORF">SAMN05444372_105179</name>
</gene>
<dbReference type="SUPFAM" id="SSF82784">
    <property type="entry name" value="OsmC-like"/>
    <property type="match status" value="1"/>
</dbReference>
<dbReference type="Gene3D" id="3.30.300.20">
    <property type="match status" value="1"/>
</dbReference>
<sequence>MSEHKVAISWKNDSADFSYKNYDRTHSWKFGGGNVLTASAAPEYLGKKEFVNPEEAFAASLASCHMLTFLALASMKKYTILFYEDNAVAILEKNELSRMAITKLYLRPKITFTGDNIPDETTINEIHHRAHMECFIANSVLTEIIIEPVF</sequence>
<dbReference type="Proteomes" id="UP000184020">
    <property type="component" value="Unassembled WGS sequence"/>
</dbReference>
<dbReference type="InterPro" id="IPR052707">
    <property type="entry name" value="OsmC_Ohr_Peroxiredoxin"/>
</dbReference>
<evidence type="ECO:0000313" key="2">
    <source>
        <dbReference type="Proteomes" id="UP000184020"/>
    </source>
</evidence>
<dbReference type="InterPro" id="IPR036102">
    <property type="entry name" value="OsmC/Ohrsf"/>
</dbReference>
<dbReference type="RefSeq" id="WP_073018623.1">
    <property type="nucleotide sequence ID" value="NZ_FQWF01000005.1"/>
</dbReference>
<dbReference type="EMBL" id="FQWF01000005">
    <property type="protein sequence ID" value="SHG39577.1"/>
    <property type="molecule type" value="Genomic_DNA"/>
</dbReference>
<dbReference type="STRING" id="229205.SAMN05444372_105179"/>
<reference evidence="2" key="1">
    <citation type="submission" date="2016-11" db="EMBL/GenBank/DDBJ databases">
        <authorList>
            <person name="Varghese N."/>
            <person name="Submissions S."/>
        </authorList>
    </citation>
    <scope>NUCLEOTIDE SEQUENCE [LARGE SCALE GENOMIC DNA]</scope>
    <source>
        <strain evidence="2">DSM 17659</strain>
    </source>
</reference>
<proteinExistence type="predicted"/>
<dbReference type="Pfam" id="PF02566">
    <property type="entry name" value="OsmC"/>
    <property type="match status" value="1"/>
</dbReference>
<dbReference type="InterPro" id="IPR015946">
    <property type="entry name" value="KH_dom-like_a/b"/>
</dbReference>
<dbReference type="PANTHER" id="PTHR42830">
    <property type="entry name" value="OSMOTICALLY INDUCIBLE FAMILY PROTEIN"/>
    <property type="match status" value="1"/>
</dbReference>
<dbReference type="AlphaFoldDB" id="A0A1M5JGA7"/>
<organism evidence="1 2">
    <name type="scientific">Flavobacterium micromati</name>
    <dbReference type="NCBI Taxonomy" id="229205"/>
    <lineage>
        <taxon>Bacteria</taxon>
        <taxon>Pseudomonadati</taxon>
        <taxon>Bacteroidota</taxon>
        <taxon>Flavobacteriia</taxon>
        <taxon>Flavobacteriales</taxon>
        <taxon>Flavobacteriaceae</taxon>
        <taxon>Flavobacterium</taxon>
    </lineage>
</organism>
<accession>A0A1M5JGA7</accession>
<dbReference type="OrthoDB" id="9795405at2"/>